<keyword evidence="4" id="KW-0902">Two-component regulatory system</keyword>
<evidence type="ECO:0000259" key="6">
    <source>
        <dbReference type="PROSITE" id="PS50109"/>
    </source>
</evidence>
<dbReference type="PROSITE" id="PS50109">
    <property type="entry name" value="HIS_KIN"/>
    <property type="match status" value="1"/>
</dbReference>
<dbReference type="SUPFAM" id="SSF55781">
    <property type="entry name" value="GAF domain-like"/>
    <property type="match status" value="1"/>
</dbReference>
<evidence type="ECO:0000256" key="1">
    <source>
        <dbReference type="ARBA" id="ARBA00000085"/>
    </source>
</evidence>
<dbReference type="InterPro" id="IPR036890">
    <property type="entry name" value="HATPase_C_sf"/>
</dbReference>
<evidence type="ECO:0000313" key="7">
    <source>
        <dbReference type="EMBL" id="SET77029.1"/>
    </source>
</evidence>
<dbReference type="InterPro" id="IPR004358">
    <property type="entry name" value="Sig_transdc_His_kin-like_C"/>
</dbReference>
<keyword evidence="5" id="KW-1133">Transmembrane helix</keyword>
<dbReference type="RefSeq" id="WP_090446783.1">
    <property type="nucleotide sequence ID" value="NZ_FOHU01000030.1"/>
</dbReference>
<sequence length="437" mass="49096">MKRLKEIINYFLKSSFQYLFYFLMAIHTVFILLLPDIRSILIVLGGVNLLGSMGLFLYLERKLIFRKISNSHLLSNMLARTNKDIEKPRQGLDEETALQLAEIIKKISGVDAVAITDKEKTLTFIGAGCEAHPVGKPIVTKATYEAIHTGQMKIVNSKNEFNCQMKDCICPLQSAIIVPLLNKGSVVGTLKLYYTRTEKISNNTIDLSIGLAQILNLQIELSELDRQIQLATKAQLEALQAQINPHFLFNALNTINMYILKDPKFARRLLVRLSTLLRYLLGNYGPFITLEEELNYIQDYVLIEQARFGNKLKIIKDIEENTKQCLIPVLAVQPLVHNAIQHGILPKEGSSEIRISSHVNLEETIIVVEDDGVGIPAETLPKVLEPGFGTGCGVGLYNVNERLKILYGEAYGLNIESIYGKGTKVWFSVPHKNTKNK</sequence>
<dbReference type="InterPro" id="IPR005467">
    <property type="entry name" value="His_kinase_dom"/>
</dbReference>
<dbReference type="PRINTS" id="PR00344">
    <property type="entry name" value="BCTRLSENSOR"/>
</dbReference>
<dbReference type="GO" id="GO:0000155">
    <property type="term" value="F:phosphorelay sensor kinase activity"/>
    <property type="evidence" value="ECO:0007669"/>
    <property type="project" value="InterPro"/>
</dbReference>
<dbReference type="Gene3D" id="3.30.565.10">
    <property type="entry name" value="Histidine kinase-like ATPase, C-terminal domain"/>
    <property type="match status" value="1"/>
</dbReference>
<keyword evidence="3 7" id="KW-0418">Kinase</keyword>
<name>A0A1I0H003_9FIRM</name>
<dbReference type="GO" id="GO:0016020">
    <property type="term" value="C:membrane"/>
    <property type="evidence" value="ECO:0007669"/>
    <property type="project" value="InterPro"/>
</dbReference>
<feature type="domain" description="Histidine kinase" evidence="6">
    <location>
        <begin position="335"/>
        <end position="433"/>
    </location>
</feature>
<dbReference type="InterPro" id="IPR029016">
    <property type="entry name" value="GAF-like_dom_sf"/>
</dbReference>
<protein>
    <recommendedName>
        <fullName evidence="2">histidine kinase</fullName>
        <ecNumber evidence="2">2.7.13.3</ecNumber>
    </recommendedName>
</protein>
<organism evidence="7 8">
    <name type="scientific">Natronincola peptidivorans</name>
    <dbReference type="NCBI Taxonomy" id="426128"/>
    <lineage>
        <taxon>Bacteria</taxon>
        <taxon>Bacillati</taxon>
        <taxon>Bacillota</taxon>
        <taxon>Clostridia</taxon>
        <taxon>Peptostreptococcales</taxon>
        <taxon>Natronincolaceae</taxon>
        <taxon>Natronincola</taxon>
    </lineage>
</organism>
<dbReference type="PANTHER" id="PTHR34220:SF7">
    <property type="entry name" value="SENSOR HISTIDINE KINASE YPDA"/>
    <property type="match status" value="1"/>
</dbReference>
<evidence type="ECO:0000256" key="3">
    <source>
        <dbReference type="ARBA" id="ARBA00022777"/>
    </source>
</evidence>
<dbReference type="InterPro" id="IPR010559">
    <property type="entry name" value="Sig_transdc_His_kin_internal"/>
</dbReference>
<evidence type="ECO:0000313" key="8">
    <source>
        <dbReference type="Proteomes" id="UP000199568"/>
    </source>
</evidence>
<dbReference type="Pfam" id="PF06580">
    <property type="entry name" value="His_kinase"/>
    <property type="match status" value="1"/>
</dbReference>
<dbReference type="PANTHER" id="PTHR34220">
    <property type="entry name" value="SENSOR HISTIDINE KINASE YPDA"/>
    <property type="match status" value="1"/>
</dbReference>
<keyword evidence="3 7" id="KW-0808">Transferase</keyword>
<feature type="transmembrane region" description="Helical" evidence="5">
    <location>
        <begin position="40"/>
        <end position="59"/>
    </location>
</feature>
<dbReference type="SMART" id="SM00387">
    <property type="entry name" value="HATPase_c"/>
    <property type="match status" value="1"/>
</dbReference>
<dbReference type="InterPro" id="IPR003594">
    <property type="entry name" value="HATPase_dom"/>
</dbReference>
<dbReference type="EMBL" id="FOHU01000030">
    <property type="protein sequence ID" value="SET77029.1"/>
    <property type="molecule type" value="Genomic_DNA"/>
</dbReference>
<dbReference type="InterPro" id="IPR003018">
    <property type="entry name" value="GAF"/>
</dbReference>
<evidence type="ECO:0000256" key="2">
    <source>
        <dbReference type="ARBA" id="ARBA00012438"/>
    </source>
</evidence>
<dbReference type="AlphaFoldDB" id="A0A1I0H003"/>
<comment type="catalytic activity">
    <reaction evidence="1">
        <text>ATP + protein L-histidine = ADP + protein N-phospho-L-histidine.</text>
        <dbReference type="EC" id="2.7.13.3"/>
    </reaction>
</comment>
<keyword evidence="5" id="KW-0472">Membrane</keyword>
<dbReference type="STRING" id="426128.SAMN05660297_03446"/>
<proteinExistence type="predicted"/>
<dbReference type="InterPro" id="IPR050640">
    <property type="entry name" value="Bact_2-comp_sensor_kinase"/>
</dbReference>
<dbReference type="EC" id="2.7.13.3" evidence="2"/>
<dbReference type="OrthoDB" id="9809348at2"/>
<feature type="transmembrane region" description="Helical" evidence="5">
    <location>
        <begin position="16"/>
        <end position="34"/>
    </location>
</feature>
<keyword evidence="8" id="KW-1185">Reference proteome</keyword>
<gene>
    <name evidence="7" type="ORF">SAMN05660297_03446</name>
</gene>
<accession>A0A1I0H003</accession>
<dbReference type="Pfam" id="PF01590">
    <property type="entry name" value="GAF"/>
    <property type="match status" value="1"/>
</dbReference>
<evidence type="ECO:0000256" key="5">
    <source>
        <dbReference type="SAM" id="Phobius"/>
    </source>
</evidence>
<dbReference type="Gene3D" id="3.30.450.40">
    <property type="match status" value="1"/>
</dbReference>
<dbReference type="SUPFAM" id="SSF55874">
    <property type="entry name" value="ATPase domain of HSP90 chaperone/DNA topoisomerase II/histidine kinase"/>
    <property type="match status" value="1"/>
</dbReference>
<keyword evidence="5" id="KW-0812">Transmembrane</keyword>
<dbReference type="Pfam" id="PF02518">
    <property type="entry name" value="HATPase_c"/>
    <property type="match status" value="1"/>
</dbReference>
<dbReference type="Proteomes" id="UP000199568">
    <property type="component" value="Unassembled WGS sequence"/>
</dbReference>
<reference evidence="7 8" key="1">
    <citation type="submission" date="2016-10" db="EMBL/GenBank/DDBJ databases">
        <authorList>
            <person name="de Groot N.N."/>
        </authorList>
    </citation>
    <scope>NUCLEOTIDE SEQUENCE [LARGE SCALE GENOMIC DNA]</scope>
    <source>
        <strain evidence="7 8">DSM 18979</strain>
    </source>
</reference>
<evidence type="ECO:0000256" key="4">
    <source>
        <dbReference type="ARBA" id="ARBA00023012"/>
    </source>
</evidence>